<dbReference type="AlphaFoldDB" id="A0AAV5J6V7"/>
<dbReference type="GO" id="GO:0005886">
    <property type="term" value="C:plasma membrane"/>
    <property type="evidence" value="ECO:0007669"/>
    <property type="project" value="TreeGrafter"/>
</dbReference>
<dbReference type="PROSITE" id="PS51485">
    <property type="entry name" value="PHYTOCYANIN"/>
    <property type="match status" value="1"/>
</dbReference>
<dbReference type="PANTHER" id="PTHR33021">
    <property type="entry name" value="BLUE COPPER PROTEIN"/>
    <property type="match status" value="1"/>
</dbReference>
<dbReference type="InterPro" id="IPR008972">
    <property type="entry name" value="Cupredoxin"/>
</dbReference>
<keyword evidence="2" id="KW-1015">Disulfide bond</keyword>
<name>A0AAV5J6V7_9ROSI</name>
<dbReference type="EMBL" id="BPVZ01000028">
    <property type="protein sequence ID" value="GKV08263.1"/>
    <property type="molecule type" value="Genomic_DNA"/>
</dbReference>
<proteinExistence type="inferred from homology"/>
<accession>A0AAV5J6V7</accession>
<dbReference type="SUPFAM" id="SSF49503">
    <property type="entry name" value="Cupredoxins"/>
    <property type="match status" value="1"/>
</dbReference>
<evidence type="ECO:0000259" key="7">
    <source>
        <dbReference type="PROSITE" id="PS51485"/>
    </source>
</evidence>
<evidence type="ECO:0000256" key="3">
    <source>
        <dbReference type="ARBA" id="ARBA00023180"/>
    </source>
</evidence>
<evidence type="ECO:0000313" key="8">
    <source>
        <dbReference type="EMBL" id="GKV08263.1"/>
    </source>
</evidence>
<organism evidence="8 9">
    <name type="scientific">Rubroshorea leprosula</name>
    <dbReference type="NCBI Taxonomy" id="152421"/>
    <lineage>
        <taxon>Eukaryota</taxon>
        <taxon>Viridiplantae</taxon>
        <taxon>Streptophyta</taxon>
        <taxon>Embryophyta</taxon>
        <taxon>Tracheophyta</taxon>
        <taxon>Spermatophyta</taxon>
        <taxon>Magnoliopsida</taxon>
        <taxon>eudicotyledons</taxon>
        <taxon>Gunneridae</taxon>
        <taxon>Pentapetalae</taxon>
        <taxon>rosids</taxon>
        <taxon>malvids</taxon>
        <taxon>Malvales</taxon>
        <taxon>Dipterocarpaceae</taxon>
        <taxon>Rubroshorea</taxon>
    </lineage>
</organism>
<dbReference type="GO" id="GO:0009055">
    <property type="term" value="F:electron transfer activity"/>
    <property type="evidence" value="ECO:0007669"/>
    <property type="project" value="InterPro"/>
</dbReference>
<evidence type="ECO:0000256" key="4">
    <source>
        <dbReference type="ARBA" id="ARBA00035011"/>
    </source>
</evidence>
<dbReference type="Pfam" id="PF02298">
    <property type="entry name" value="Cu_bind_like"/>
    <property type="match status" value="1"/>
</dbReference>
<reference evidence="8 9" key="1">
    <citation type="journal article" date="2021" name="Commun. Biol.">
        <title>The genome of Shorea leprosula (Dipterocarpaceae) highlights the ecological relevance of drought in aseasonal tropical rainforests.</title>
        <authorList>
            <person name="Ng K.K.S."/>
            <person name="Kobayashi M.J."/>
            <person name="Fawcett J.A."/>
            <person name="Hatakeyama M."/>
            <person name="Paape T."/>
            <person name="Ng C.H."/>
            <person name="Ang C.C."/>
            <person name="Tnah L.H."/>
            <person name="Lee C.T."/>
            <person name="Nishiyama T."/>
            <person name="Sese J."/>
            <person name="O'Brien M.J."/>
            <person name="Copetti D."/>
            <person name="Mohd Noor M.I."/>
            <person name="Ong R.C."/>
            <person name="Putra M."/>
            <person name="Sireger I.Z."/>
            <person name="Indrioko S."/>
            <person name="Kosugi Y."/>
            <person name="Izuno A."/>
            <person name="Isagi Y."/>
            <person name="Lee S.L."/>
            <person name="Shimizu K.K."/>
        </authorList>
    </citation>
    <scope>NUCLEOTIDE SEQUENCE [LARGE SCALE GENOMIC DNA]</scope>
    <source>
        <strain evidence="8">214</strain>
    </source>
</reference>
<gene>
    <name evidence="8" type="ORF">SLEP1_g19920</name>
</gene>
<keyword evidence="1 6" id="KW-0732">Signal</keyword>
<feature type="signal peptide" evidence="6">
    <location>
        <begin position="1"/>
        <end position="23"/>
    </location>
</feature>
<evidence type="ECO:0000256" key="6">
    <source>
        <dbReference type="SAM" id="SignalP"/>
    </source>
</evidence>
<dbReference type="PANTHER" id="PTHR33021:SF262">
    <property type="entry name" value="EARLY NODULIN-LIKE PROTEIN 20"/>
    <property type="match status" value="1"/>
</dbReference>
<feature type="chain" id="PRO_5043955204" description="Phytocyanin domain-containing protein" evidence="6">
    <location>
        <begin position="24"/>
        <end position="186"/>
    </location>
</feature>
<keyword evidence="3" id="KW-0325">Glycoprotein</keyword>
<sequence length="186" mass="21474">METWTKTLAFLMLVVVTMPCRECRQPVLHRVGGGCHTWRPDVNFTDWASHEIFFVGDWLYFGFNKYQFNVLQVNQTSYENCIDTNLIKNITRGGRDVFNLSKAETYYFISQRIYCLKGMKLRVCPSLSNISTQEWHPTTGFLPKWLRITHQLHPDSSGSAAGLCFGPDLHLSTLRKITLSSFNKNL</sequence>
<dbReference type="InterPro" id="IPR039391">
    <property type="entry name" value="Phytocyanin-like"/>
</dbReference>
<evidence type="ECO:0000256" key="5">
    <source>
        <dbReference type="ARBA" id="ARBA00037626"/>
    </source>
</evidence>
<evidence type="ECO:0000256" key="2">
    <source>
        <dbReference type="ARBA" id="ARBA00023157"/>
    </source>
</evidence>
<evidence type="ECO:0000256" key="1">
    <source>
        <dbReference type="ARBA" id="ARBA00022729"/>
    </source>
</evidence>
<dbReference type="Proteomes" id="UP001054252">
    <property type="component" value="Unassembled WGS sequence"/>
</dbReference>
<dbReference type="InterPro" id="IPR003245">
    <property type="entry name" value="Phytocyanin_dom"/>
</dbReference>
<comment type="caution">
    <text evidence="8">The sequence shown here is derived from an EMBL/GenBank/DDBJ whole genome shotgun (WGS) entry which is preliminary data.</text>
</comment>
<protein>
    <recommendedName>
        <fullName evidence="7">Phytocyanin domain-containing protein</fullName>
    </recommendedName>
</protein>
<comment type="function">
    <text evidence="5">May act as a carbohydrate transporter.</text>
</comment>
<feature type="domain" description="Phytocyanin" evidence="7">
    <location>
        <begin position="27"/>
        <end position="127"/>
    </location>
</feature>
<keyword evidence="9" id="KW-1185">Reference proteome</keyword>
<dbReference type="FunFam" id="2.60.40.420:FF:000018">
    <property type="entry name" value="Lamin-like protein"/>
    <property type="match status" value="1"/>
</dbReference>
<comment type="similarity">
    <text evidence="4">Belongs to the early nodulin-like (ENODL) family.</text>
</comment>
<evidence type="ECO:0000313" key="9">
    <source>
        <dbReference type="Proteomes" id="UP001054252"/>
    </source>
</evidence>
<dbReference type="Gene3D" id="2.60.40.420">
    <property type="entry name" value="Cupredoxins - blue copper proteins"/>
    <property type="match status" value="1"/>
</dbReference>